<dbReference type="Proteomes" id="UP000604730">
    <property type="component" value="Unassembled WGS sequence"/>
</dbReference>
<dbReference type="Gene3D" id="2.30.250.10">
    <property type="entry name" value="Aminopeptidase i, Domain 2"/>
    <property type="match status" value="1"/>
</dbReference>
<dbReference type="EC" id="3.4.11.-" evidence="10"/>
<evidence type="ECO:0000256" key="2">
    <source>
        <dbReference type="ARBA" id="ARBA00008290"/>
    </source>
</evidence>
<evidence type="ECO:0000256" key="1">
    <source>
        <dbReference type="ARBA" id="ARBA00001947"/>
    </source>
</evidence>
<sequence>MIMDKYVEASRRLIDFLDSNPSPFHVVNALSKMYEKAGFKRLCEKDKFDVVKGGDYYVTRNNSAIIAFRVPKADFKGFNITSAHSDSPTFKIKANAEINVEKNFVKLNVEKYGGMLMAPWFDRPLGIAGRVMVKNGKKIEERLLHIDRDIVMMPNLAIHMNREANEGYKYNAQIDTQPIFAEIGSNVTLYDIVAKELGIAKEDILDTDLFLSNRVKGTLWGADNEFIAAGRLDDLQCAFAGAESIVEAKNKNNIVVHSVFDNEEVGSGTKQGAASTFLKDVLIRVNKALGGDEESYHQAVARSFMVSADNAHSVHPNYTEKADPCNRPVVNKGVVIKYNANQKYTTDAVSGAVFREICAEAKVPVQTFVNRSDAAGGSTLGNISNTQVSLNAVDIGMAQWAMHSPYESGGVKDTYYLEAAMKQFFKTDISARLA</sequence>
<evidence type="ECO:0000256" key="3">
    <source>
        <dbReference type="ARBA" id="ARBA00022438"/>
    </source>
</evidence>
<dbReference type="Gene3D" id="3.40.630.10">
    <property type="entry name" value="Zn peptidases"/>
    <property type="match status" value="1"/>
</dbReference>
<evidence type="ECO:0000256" key="10">
    <source>
        <dbReference type="RuleBase" id="RU004387"/>
    </source>
</evidence>
<evidence type="ECO:0000256" key="9">
    <source>
        <dbReference type="RuleBase" id="RU004386"/>
    </source>
</evidence>
<keyword evidence="7 9" id="KW-0862">Zinc</keyword>
<keyword evidence="12" id="KW-1185">Reference proteome</keyword>
<proteinExistence type="inferred from homology"/>
<evidence type="ECO:0000256" key="5">
    <source>
        <dbReference type="ARBA" id="ARBA00022723"/>
    </source>
</evidence>
<dbReference type="InterPro" id="IPR023358">
    <property type="entry name" value="Peptidase_M18_dom2"/>
</dbReference>
<dbReference type="CDD" id="cd05658">
    <property type="entry name" value="M18_DAP"/>
    <property type="match status" value="1"/>
</dbReference>
<dbReference type="SUPFAM" id="SSF101821">
    <property type="entry name" value="Aminopeptidase/glucanase lid domain"/>
    <property type="match status" value="1"/>
</dbReference>
<evidence type="ECO:0000313" key="11">
    <source>
        <dbReference type="EMBL" id="MBK5896393.1"/>
    </source>
</evidence>
<dbReference type="PANTHER" id="PTHR28570:SF3">
    <property type="entry name" value="ASPARTYL AMINOPEPTIDASE"/>
    <property type="match status" value="1"/>
</dbReference>
<comment type="similarity">
    <text evidence="2 9">Belongs to the peptidase M18 family.</text>
</comment>
<gene>
    <name evidence="11" type="ORF">JJN12_01140</name>
</gene>
<dbReference type="PANTHER" id="PTHR28570">
    <property type="entry name" value="ASPARTYL AMINOPEPTIDASE"/>
    <property type="match status" value="1"/>
</dbReference>
<protein>
    <recommendedName>
        <fullName evidence="10">M18 family aminopeptidase</fullName>
        <ecNumber evidence="10">3.4.11.-</ecNumber>
    </recommendedName>
</protein>
<keyword evidence="6 9" id="KW-0378">Hydrolase</keyword>
<reference evidence="11 12" key="1">
    <citation type="submission" date="2021-01" db="EMBL/GenBank/DDBJ databases">
        <title>Isolation and description of Catonella massiliensis sp. nov., a novel Catonella species, isolated from a stable periodontitis subject.</title>
        <authorList>
            <person name="Antezack A."/>
            <person name="Boxberger M."/>
            <person name="La Scola B."/>
            <person name="Monnet-Corti V."/>
        </authorList>
    </citation>
    <scope>NUCLEOTIDE SEQUENCE [LARGE SCALE GENOMIC DNA]</scope>
    <source>
        <strain evidence="11 12">Marseille-Q4567</strain>
    </source>
</reference>
<organism evidence="11 12">
    <name type="scientific">Catonella massiliensis</name>
    <dbReference type="NCBI Taxonomy" id="2799636"/>
    <lineage>
        <taxon>Bacteria</taxon>
        <taxon>Bacillati</taxon>
        <taxon>Bacillota</taxon>
        <taxon>Clostridia</taxon>
        <taxon>Lachnospirales</taxon>
        <taxon>Lachnospiraceae</taxon>
        <taxon>Catonella</taxon>
    </lineage>
</organism>
<keyword evidence="5 9" id="KW-0479">Metal-binding</keyword>
<dbReference type="InterPro" id="IPR001948">
    <property type="entry name" value="Peptidase_M18"/>
</dbReference>
<evidence type="ECO:0000256" key="4">
    <source>
        <dbReference type="ARBA" id="ARBA00022670"/>
    </source>
</evidence>
<evidence type="ECO:0000256" key="7">
    <source>
        <dbReference type="ARBA" id="ARBA00022833"/>
    </source>
</evidence>
<evidence type="ECO:0000256" key="8">
    <source>
        <dbReference type="ARBA" id="ARBA00023049"/>
    </source>
</evidence>
<dbReference type="Pfam" id="PF02127">
    <property type="entry name" value="Peptidase_M18"/>
    <property type="match status" value="1"/>
</dbReference>
<keyword evidence="3 9" id="KW-0031">Aminopeptidase</keyword>
<dbReference type="PRINTS" id="PR00932">
    <property type="entry name" value="AMINO1PTASE"/>
</dbReference>
<dbReference type="NCBIfam" id="NF002759">
    <property type="entry name" value="PRK02813.1"/>
    <property type="match status" value="1"/>
</dbReference>
<dbReference type="SUPFAM" id="SSF53187">
    <property type="entry name" value="Zn-dependent exopeptidases"/>
    <property type="match status" value="1"/>
</dbReference>
<keyword evidence="8 9" id="KW-0482">Metalloprotease</keyword>
<name>A0ABS1IYI3_9FIRM</name>
<dbReference type="GO" id="GO:0004177">
    <property type="term" value="F:aminopeptidase activity"/>
    <property type="evidence" value="ECO:0007669"/>
    <property type="project" value="UniProtKB-KW"/>
</dbReference>
<evidence type="ECO:0000256" key="6">
    <source>
        <dbReference type="ARBA" id="ARBA00022801"/>
    </source>
</evidence>
<evidence type="ECO:0000313" key="12">
    <source>
        <dbReference type="Proteomes" id="UP000604730"/>
    </source>
</evidence>
<comment type="cofactor">
    <cofactor evidence="1 10">
        <name>Zn(2+)</name>
        <dbReference type="ChEBI" id="CHEBI:29105"/>
    </cofactor>
</comment>
<dbReference type="EMBL" id="JAEPRJ010000001">
    <property type="protein sequence ID" value="MBK5896393.1"/>
    <property type="molecule type" value="Genomic_DNA"/>
</dbReference>
<accession>A0ABS1IYI3</accession>
<comment type="caution">
    <text evidence="11">The sequence shown here is derived from an EMBL/GenBank/DDBJ whole genome shotgun (WGS) entry which is preliminary data.</text>
</comment>
<keyword evidence="4 9" id="KW-0645">Protease</keyword>